<name>A0A4S8MMC9_DENBC</name>
<gene>
    <name evidence="3" type="ORF">K435DRAFT_851251</name>
</gene>
<dbReference type="InterPro" id="IPR045341">
    <property type="entry name" value="DUF6532"/>
</dbReference>
<sequence>MSSTANKSLTTLLGVPASSPTLSVTPSEEHTTGRLPRSAKSTALERRTSGKRPAPTEAPESNTQAAKKAKGPGTNGRGRGKVKPVSVPLATQPPPTSSVEKVARTDKVSARTLRPRRGAPLVSKVLDNDSDGLSGKECDSGNESQSDKGESDSEKEPEDDDDVGTLDDDELEQERAQVVDLTKGGRGKSLQTVTRNKFAVGAVSATENDNDYPVIVPKNSRHSSTYSTASSDILGLNDVESDGSSLFDLSHLPSDKDEDEDEDEPHPNLVQHSAANKRKQDTKYHAERPLIKSSIPATMITNLGDQYRNKRNDGWSLETHLKYPDNGQRVLSKREQTDTIKSLLMESITIINGLFLFKDAFVEAAEQLKLCNLALTTACSNLQRPHILYRIERDQDYRKHLTNYIFGRVTHMRGQVKVAAQKIVEARYGLIGLSLEQRKTLVEKLLEELCYIFPLTNPTDTSTWQANRPYRHIAVAEVRNKAFFKGRKAIGKQYESNFTSVSTKDTAKELPKAMVALAGVALFAALKEWKSGSQIDEDFSAADMKEEYDNHIQLIDEQIMKKDGSGKEKYHNLMAHLYCEANKTHASNSKNSKLPKIDFDGME</sequence>
<evidence type="ECO:0000313" key="4">
    <source>
        <dbReference type="Proteomes" id="UP000297245"/>
    </source>
</evidence>
<evidence type="ECO:0000259" key="2">
    <source>
        <dbReference type="Pfam" id="PF20149"/>
    </source>
</evidence>
<dbReference type="AlphaFoldDB" id="A0A4S8MMC9"/>
<feature type="region of interest" description="Disordered" evidence="1">
    <location>
        <begin position="1"/>
        <end position="190"/>
    </location>
</feature>
<proteinExistence type="predicted"/>
<dbReference type="Pfam" id="PF20149">
    <property type="entry name" value="DUF6532"/>
    <property type="match status" value="1"/>
</dbReference>
<feature type="domain" description="DUF6532" evidence="2">
    <location>
        <begin position="347"/>
        <end position="556"/>
    </location>
</feature>
<feature type="compositionally biased region" description="Acidic residues" evidence="1">
    <location>
        <begin position="155"/>
        <end position="172"/>
    </location>
</feature>
<dbReference type="Proteomes" id="UP000297245">
    <property type="component" value="Unassembled WGS sequence"/>
</dbReference>
<accession>A0A4S8MMC9</accession>
<feature type="compositionally biased region" description="Polar residues" evidence="1">
    <location>
        <begin position="1"/>
        <end position="11"/>
    </location>
</feature>
<evidence type="ECO:0000256" key="1">
    <source>
        <dbReference type="SAM" id="MobiDB-lite"/>
    </source>
</evidence>
<organism evidence="3 4">
    <name type="scientific">Dendrothele bispora (strain CBS 962.96)</name>
    <dbReference type="NCBI Taxonomy" id="1314807"/>
    <lineage>
        <taxon>Eukaryota</taxon>
        <taxon>Fungi</taxon>
        <taxon>Dikarya</taxon>
        <taxon>Basidiomycota</taxon>
        <taxon>Agaricomycotina</taxon>
        <taxon>Agaricomycetes</taxon>
        <taxon>Agaricomycetidae</taxon>
        <taxon>Agaricales</taxon>
        <taxon>Agaricales incertae sedis</taxon>
        <taxon>Dendrothele</taxon>
    </lineage>
</organism>
<protein>
    <recommendedName>
        <fullName evidence="2">DUF6532 domain-containing protein</fullName>
    </recommendedName>
</protein>
<feature type="compositionally biased region" description="Basic and acidic residues" evidence="1">
    <location>
        <begin position="134"/>
        <end position="154"/>
    </location>
</feature>
<dbReference type="OrthoDB" id="3225557at2759"/>
<feature type="region of interest" description="Disordered" evidence="1">
    <location>
        <begin position="245"/>
        <end position="286"/>
    </location>
</feature>
<dbReference type="EMBL" id="ML179060">
    <property type="protein sequence ID" value="THV04070.1"/>
    <property type="molecule type" value="Genomic_DNA"/>
</dbReference>
<evidence type="ECO:0000313" key="3">
    <source>
        <dbReference type="EMBL" id="THV04070.1"/>
    </source>
</evidence>
<reference evidence="3 4" key="1">
    <citation type="journal article" date="2019" name="Nat. Ecol. Evol.">
        <title>Megaphylogeny resolves global patterns of mushroom evolution.</title>
        <authorList>
            <person name="Varga T."/>
            <person name="Krizsan K."/>
            <person name="Foldi C."/>
            <person name="Dima B."/>
            <person name="Sanchez-Garcia M."/>
            <person name="Sanchez-Ramirez S."/>
            <person name="Szollosi G.J."/>
            <person name="Szarkandi J.G."/>
            <person name="Papp V."/>
            <person name="Albert L."/>
            <person name="Andreopoulos W."/>
            <person name="Angelini C."/>
            <person name="Antonin V."/>
            <person name="Barry K.W."/>
            <person name="Bougher N.L."/>
            <person name="Buchanan P."/>
            <person name="Buyck B."/>
            <person name="Bense V."/>
            <person name="Catcheside P."/>
            <person name="Chovatia M."/>
            <person name="Cooper J."/>
            <person name="Damon W."/>
            <person name="Desjardin D."/>
            <person name="Finy P."/>
            <person name="Geml J."/>
            <person name="Haridas S."/>
            <person name="Hughes K."/>
            <person name="Justo A."/>
            <person name="Karasinski D."/>
            <person name="Kautmanova I."/>
            <person name="Kiss B."/>
            <person name="Kocsube S."/>
            <person name="Kotiranta H."/>
            <person name="LaButti K.M."/>
            <person name="Lechner B.E."/>
            <person name="Liimatainen K."/>
            <person name="Lipzen A."/>
            <person name="Lukacs Z."/>
            <person name="Mihaltcheva S."/>
            <person name="Morgado L.N."/>
            <person name="Niskanen T."/>
            <person name="Noordeloos M.E."/>
            <person name="Ohm R.A."/>
            <person name="Ortiz-Santana B."/>
            <person name="Ovrebo C."/>
            <person name="Racz N."/>
            <person name="Riley R."/>
            <person name="Savchenko A."/>
            <person name="Shiryaev A."/>
            <person name="Soop K."/>
            <person name="Spirin V."/>
            <person name="Szebenyi C."/>
            <person name="Tomsovsky M."/>
            <person name="Tulloss R.E."/>
            <person name="Uehling J."/>
            <person name="Grigoriev I.V."/>
            <person name="Vagvolgyi C."/>
            <person name="Papp T."/>
            <person name="Martin F.M."/>
            <person name="Miettinen O."/>
            <person name="Hibbett D.S."/>
            <person name="Nagy L.G."/>
        </authorList>
    </citation>
    <scope>NUCLEOTIDE SEQUENCE [LARGE SCALE GENOMIC DNA]</scope>
    <source>
        <strain evidence="3 4">CBS 962.96</strain>
    </source>
</reference>
<keyword evidence="4" id="KW-1185">Reference proteome</keyword>